<evidence type="ECO:0000256" key="15">
    <source>
        <dbReference type="SAM" id="SignalP"/>
    </source>
</evidence>
<dbReference type="EC" id="3.2.1.14" evidence="3"/>
<name>A0A2J6SHA2_9HELO</name>
<feature type="signal peptide" evidence="15">
    <location>
        <begin position="1"/>
        <end position="23"/>
    </location>
</feature>
<dbReference type="RefSeq" id="XP_024727004.1">
    <property type="nucleotide sequence ID" value="XM_024876339.1"/>
</dbReference>
<accession>A0A2J6SHA2</accession>
<dbReference type="InterPro" id="IPR050542">
    <property type="entry name" value="Glycosyl_Hydrlase18_Chitinase"/>
</dbReference>
<dbReference type="InParanoid" id="A0A2J6SHA2"/>
<keyword evidence="8" id="KW-0472">Membrane</keyword>
<evidence type="ECO:0000256" key="6">
    <source>
        <dbReference type="ARBA" id="ARBA00022801"/>
    </source>
</evidence>
<dbReference type="PANTHER" id="PTHR45708">
    <property type="entry name" value="ENDOCHITINASE"/>
    <property type="match status" value="1"/>
</dbReference>
<keyword evidence="15" id="KW-0732">Signal</keyword>
<dbReference type="InterPro" id="IPR001579">
    <property type="entry name" value="Glyco_hydro_18_chit_AS"/>
</dbReference>
<comment type="similarity">
    <text evidence="14">Belongs to the glycosyl hydrolase 18 family.</text>
</comment>
<sequence>MPSLRCLEHLILSLLVFTCLTSGYDASSNTNIAMYYGQGPGENELGLAHFCESNGVDIIPLGFMNRYLAQANGYPGTNFGGSCFAENFTAPGYNGVNDPALNDLQKKCPTMVSGIPHCQSLGKKILLSLGGQVVTENSYALTSVEDAEYMADFLWGAFGPLNPSANWSRPFDTEGVVNEVDGFDFDIEHVNPGEQEYYIILITRLRSYFDTADKQYLITGAPQCLFPDQQMGDIINQVQFDILFVQYYNTPQCSAREWVSSNPGFGISTNMENSSGFKKNFDALVTSLPGSKSKDTRVYIGLLGSTSAGLSGDYLNPASEVAPLIKAHFCNPYFGGVMIFDAGHSEQNVEEDGKPFYEEIKDILV</sequence>
<evidence type="ECO:0000256" key="7">
    <source>
        <dbReference type="ARBA" id="ARBA00023024"/>
    </source>
</evidence>
<feature type="chain" id="PRO_5014317030" description="chitinase" evidence="15">
    <location>
        <begin position="24"/>
        <end position="365"/>
    </location>
</feature>
<organism evidence="17 18">
    <name type="scientific">Hyaloscypha bicolor E</name>
    <dbReference type="NCBI Taxonomy" id="1095630"/>
    <lineage>
        <taxon>Eukaryota</taxon>
        <taxon>Fungi</taxon>
        <taxon>Dikarya</taxon>
        <taxon>Ascomycota</taxon>
        <taxon>Pezizomycotina</taxon>
        <taxon>Leotiomycetes</taxon>
        <taxon>Helotiales</taxon>
        <taxon>Hyaloscyphaceae</taxon>
        <taxon>Hyaloscypha</taxon>
        <taxon>Hyaloscypha bicolor</taxon>
    </lineage>
</organism>
<keyword evidence="4" id="KW-1003">Cell membrane</keyword>
<dbReference type="GO" id="GO:0098552">
    <property type="term" value="C:side of membrane"/>
    <property type="evidence" value="ECO:0007669"/>
    <property type="project" value="UniProtKB-KW"/>
</dbReference>
<evidence type="ECO:0000256" key="13">
    <source>
        <dbReference type="RuleBase" id="RU000489"/>
    </source>
</evidence>
<dbReference type="GO" id="GO:0008843">
    <property type="term" value="F:endochitinase activity"/>
    <property type="evidence" value="ECO:0007669"/>
    <property type="project" value="UniProtKB-EC"/>
</dbReference>
<feature type="domain" description="GH18" evidence="16">
    <location>
        <begin position="30"/>
        <end position="365"/>
    </location>
</feature>
<gene>
    <name evidence="17" type="ORF">K444DRAFT_547930</name>
</gene>
<dbReference type="GO" id="GO:0005886">
    <property type="term" value="C:plasma membrane"/>
    <property type="evidence" value="ECO:0007669"/>
    <property type="project" value="UniProtKB-SubCell"/>
</dbReference>
<dbReference type="EMBL" id="KZ613913">
    <property type="protein sequence ID" value="PMD50100.1"/>
    <property type="molecule type" value="Genomic_DNA"/>
</dbReference>
<evidence type="ECO:0000256" key="14">
    <source>
        <dbReference type="RuleBase" id="RU004453"/>
    </source>
</evidence>
<dbReference type="GO" id="GO:0005576">
    <property type="term" value="C:extracellular region"/>
    <property type="evidence" value="ECO:0007669"/>
    <property type="project" value="TreeGrafter"/>
</dbReference>
<dbReference type="GO" id="GO:0006032">
    <property type="term" value="P:chitin catabolic process"/>
    <property type="evidence" value="ECO:0007669"/>
    <property type="project" value="UniProtKB-KW"/>
</dbReference>
<dbReference type="Pfam" id="PF00704">
    <property type="entry name" value="Glyco_hydro_18"/>
    <property type="match status" value="1"/>
</dbReference>
<dbReference type="GeneID" id="36584418"/>
<evidence type="ECO:0000313" key="18">
    <source>
        <dbReference type="Proteomes" id="UP000235371"/>
    </source>
</evidence>
<dbReference type="STRING" id="1095630.A0A2J6SHA2"/>
<evidence type="ECO:0000313" key="17">
    <source>
        <dbReference type="EMBL" id="PMD50100.1"/>
    </source>
</evidence>
<keyword evidence="5" id="KW-0325">Glycoprotein</keyword>
<evidence type="ECO:0000256" key="2">
    <source>
        <dbReference type="ARBA" id="ARBA00004609"/>
    </source>
</evidence>
<keyword evidence="12" id="KW-0624">Polysaccharide degradation</keyword>
<evidence type="ECO:0000256" key="4">
    <source>
        <dbReference type="ARBA" id="ARBA00022475"/>
    </source>
</evidence>
<keyword evidence="5" id="KW-0336">GPI-anchor</keyword>
<protein>
    <recommendedName>
        <fullName evidence="3">chitinase</fullName>
        <ecNumber evidence="3">3.2.1.14</ecNumber>
    </recommendedName>
</protein>
<evidence type="ECO:0000256" key="5">
    <source>
        <dbReference type="ARBA" id="ARBA00022622"/>
    </source>
</evidence>
<dbReference type="InterPro" id="IPR017853">
    <property type="entry name" value="GH"/>
</dbReference>
<evidence type="ECO:0000259" key="16">
    <source>
        <dbReference type="PROSITE" id="PS51910"/>
    </source>
</evidence>
<reference evidence="17 18" key="1">
    <citation type="submission" date="2016-04" db="EMBL/GenBank/DDBJ databases">
        <title>A degradative enzymes factory behind the ericoid mycorrhizal symbiosis.</title>
        <authorList>
            <consortium name="DOE Joint Genome Institute"/>
            <person name="Martino E."/>
            <person name="Morin E."/>
            <person name="Grelet G."/>
            <person name="Kuo A."/>
            <person name="Kohler A."/>
            <person name="Daghino S."/>
            <person name="Barry K."/>
            <person name="Choi C."/>
            <person name="Cichocki N."/>
            <person name="Clum A."/>
            <person name="Copeland A."/>
            <person name="Hainaut M."/>
            <person name="Haridas S."/>
            <person name="Labutti K."/>
            <person name="Lindquist E."/>
            <person name="Lipzen A."/>
            <person name="Khouja H.-R."/>
            <person name="Murat C."/>
            <person name="Ohm R."/>
            <person name="Olson A."/>
            <person name="Spatafora J."/>
            <person name="Veneault-Fourrey C."/>
            <person name="Henrissat B."/>
            <person name="Grigoriev I."/>
            <person name="Martin F."/>
            <person name="Perotto S."/>
        </authorList>
    </citation>
    <scope>NUCLEOTIDE SEQUENCE [LARGE SCALE GENOMIC DNA]</scope>
    <source>
        <strain evidence="17 18">E</strain>
    </source>
</reference>
<dbReference type="Gene3D" id="3.20.20.80">
    <property type="entry name" value="Glycosidases"/>
    <property type="match status" value="1"/>
</dbReference>
<keyword evidence="6 13" id="KW-0378">Hydrolase</keyword>
<evidence type="ECO:0000256" key="10">
    <source>
        <dbReference type="ARBA" id="ARBA00023288"/>
    </source>
</evidence>
<keyword evidence="18" id="KW-1185">Reference proteome</keyword>
<dbReference type="PROSITE" id="PS01095">
    <property type="entry name" value="GH18_1"/>
    <property type="match status" value="1"/>
</dbReference>
<proteinExistence type="inferred from homology"/>
<evidence type="ECO:0000256" key="1">
    <source>
        <dbReference type="ARBA" id="ARBA00000822"/>
    </source>
</evidence>
<dbReference type="AlphaFoldDB" id="A0A2J6SHA2"/>
<dbReference type="PANTHER" id="PTHR45708:SF47">
    <property type="entry name" value="ENDOCHITINASE A"/>
    <property type="match status" value="1"/>
</dbReference>
<comment type="catalytic activity">
    <reaction evidence="1">
        <text>Random endo-hydrolysis of N-acetyl-beta-D-glucosaminide (1-&gt;4)-beta-linkages in chitin and chitodextrins.</text>
        <dbReference type="EC" id="3.2.1.14"/>
    </reaction>
</comment>
<dbReference type="SUPFAM" id="SSF51445">
    <property type="entry name" value="(Trans)glycosidases"/>
    <property type="match status" value="1"/>
</dbReference>
<evidence type="ECO:0000256" key="9">
    <source>
        <dbReference type="ARBA" id="ARBA00023277"/>
    </source>
</evidence>
<dbReference type="OrthoDB" id="6020543at2759"/>
<feature type="non-terminal residue" evidence="17">
    <location>
        <position position="365"/>
    </location>
</feature>
<evidence type="ECO:0000256" key="12">
    <source>
        <dbReference type="ARBA" id="ARBA00023326"/>
    </source>
</evidence>
<keyword evidence="7" id="KW-0146">Chitin degradation</keyword>
<keyword evidence="11 13" id="KW-0326">Glycosidase</keyword>
<evidence type="ECO:0000256" key="11">
    <source>
        <dbReference type="ARBA" id="ARBA00023295"/>
    </source>
</evidence>
<dbReference type="GO" id="GO:0000272">
    <property type="term" value="P:polysaccharide catabolic process"/>
    <property type="evidence" value="ECO:0007669"/>
    <property type="project" value="UniProtKB-KW"/>
</dbReference>
<dbReference type="InterPro" id="IPR001223">
    <property type="entry name" value="Glyco_hydro18_cat"/>
</dbReference>
<comment type="subcellular location">
    <subcellularLocation>
        <location evidence="2">Cell membrane</location>
        <topology evidence="2">Lipid-anchor</topology>
        <topology evidence="2">GPI-anchor</topology>
    </subcellularLocation>
</comment>
<evidence type="ECO:0000256" key="8">
    <source>
        <dbReference type="ARBA" id="ARBA00023136"/>
    </source>
</evidence>
<dbReference type="Proteomes" id="UP000235371">
    <property type="component" value="Unassembled WGS sequence"/>
</dbReference>
<keyword evidence="9" id="KW-0119">Carbohydrate metabolism</keyword>
<evidence type="ECO:0000256" key="3">
    <source>
        <dbReference type="ARBA" id="ARBA00012729"/>
    </source>
</evidence>
<keyword evidence="10" id="KW-0449">Lipoprotein</keyword>
<dbReference type="PROSITE" id="PS51910">
    <property type="entry name" value="GH18_2"/>
    <property type="match status" value="1"/>
</dbReference>